<dbReference type="EMBL" id="AHAT01015647">
    <property type="status" value="NOT_ANNOTATED_CDS"/>
    <property type="molecule type" value="Genomic_DNA"/>
</dbReference>
<keyword evidence="3" id="KW-1185">Reference proteome</keyword>
<reference evidence="2" key="3">
    <citation type="submission" date="2025-09" db="UniProtKB">
        <authorList>
            <consortium name="Ensembl"/>
        </authorList>
    </citation>
    <scope>IDENTIFICATION</scope>
</reference>
<dbReference type="Bgee" id="ENSLOCG00000014778">
    <property type="expression patterns" value="Expressed in testis and 13 other cell types or tissues"/>
</dbReference>
<dbReference type="GO" id="GO:0005657">
    <property type="term" value="C:replication fork"/>
    <property type="evidence" value="ECO:0000318"/>
    <property type="project" value="GO_Central"/>
</dbReference>
<dbReference type="Ensembl" id="ENSLOCT00000018233.1">
    <property type="protein sequence ID" value="ENSLOCP00000018201.1"/>
    <property type="gene ID" value="ENSLOCG00000014778.1"/>
</dbReference>
<organism evidence="2 3">
    <name type="scientific">Lepisosteus oculatus</name>
    <name type="common">Spotted gar</name>
    <dbReference type="NCBI Taxonomy" id="7918"/>
    <lineage>
        <taxon>Eukaryota</taxon>
        <taxon>Metazoa</taxon>
        <taxon>Chordata</taxon>
        <taxon>Craniata</taxon>
        <taxon>Vertebrata</taxon>
        <taxon>Euteleostomi</taxon>
        <taxon>Actinopterygii</taxon>
        <taxon>Neopterygii</taxon>
        <taxon>Holostei</taxon>
        <taxon>Semionotiformes</taxon>
        <taxon>Lepisosteidae</taxon>
        <taxon>Lepisosteus</taxon>
    </lineage>
</organism>
<evidence type="ECO:0000313" key="2">
    <source>
        <dbReference type="Ensembl" id="ENSLOCP00000018201.1"/>
    </source>
</evidence>
<evidence type="ECO:0000313" key="3">
    <source>
        <dbReference type="Proteomes" id="UP000018468"/>
    </source>
</evidence>
<protein>
    <submittedName>
        <fullName evidence="2">RPA1 related single stranded DNA binding protein, X-linked</fullName>
    </submittedName>
</protein>
<feature type="region of interest" description="Disordered" evidence="1">
    <location>
        <begin position="616"/>
        <end position="652"/>
    </location>
</feature>
<dbReference type="GO" id="GO:0006282">
    <property type="term" value="P:regulation of DNA repair"/>
    <property type="evidence" value="ECO:0000318"/>
    <property type="project" value="GO_Central"/>
</dbReference>
<dbReference type="InParanoid" id="W5NC42"/>
<dbReference type="GO" id="GO:0003697">
    <property type="term" value="F:single-stranded DNA binding"/>
    <property type="evidence" value="ECO:0000318"/>
    <property type="project" value="GO_Central"/>
</dbReference>
<dbReference type="Proteomes" id="UP000018468">
    <property type="component" value="Linkage group LG7"/>
</dbReference>
<reference evidence="3" key="1">
    <citation type="submission" date="2011-12" db="EMBL/GenBank/DDBJ databases">
        <title>The Draft Genome of Lepisosteus oculatus.</title>
        <authorList>
            <consortium name="The Broad Institute Genome Assembly &amp; Analysis Group"/>
            <consortium name="Computational R&amp;D Group"/>
            <consortium name="and Sequencing Platform"/>
            <person name="Di Palma F."/>
            <person name="Alfoldi J."/>
            <person name="Johnson J."/>
            <person name="Berlin A."/>
            <person name="Gnerre S."/>
            <person name="Jaffe D."/>
            <person name="MacCallum I."/>
            <person name="Young S."/>
            <person name="Walker B.J."/>
            <person name="Lander E.S."/>
            <person name="Lindblad-Toh K."/>
        </authorList>
    </citation>
    <scope>NUCLEOTIDE SEQUENCE [LARGE SCALE GENOMIC DNA]</scope>
</reference>
<proteinExistence type="predicted"/>
<feature type="compositionally biased region" description="Acidic residues" evidence="1">
    <location>
        <begin position="619"/>
        <end position="634"/>
    </location>
</feature>
<dbReference type="InterPro" id="IPR012340">
    <property type="entry name" value="NA-bd_OB-fold"/>
</dbReference>
<dbReference type="GeneTree" id="ENSGT00390000005094"/>
<dbReference type="HOGENOM" id="CLU_016770_0_0_1"/>
<dbReference type="Pfam" id="PF17659">
    <property type="entry name" value="RADX"/>
    <property type="match status" value="1"/>
</dbReference>
<accession>W5NC42</accession>
<dbReference type="SUPFAM" id="SSF50249">
    <property type="entry name" value="Nucleic acid-binding proteins"/>
    <property type="match status" value="1"/>
</dbReference>
<reference evidence="2" key="2">
    <citation type="submission" date="2025-08" db="UniProtKB">
        <authorList>
            <consortium name="Ensembl"/>
        </authorList>
    </citation>
    <scope>IDENTIFICATION</scope>
</reference>
<dbReference type="PANTHER" id="PTHR14944:SF4">
    <property type="entry name" value="RPA1 RELATED SINGLE STRANDED DNA BINDING PROTEIN, X-LINKED"/>
    <property type="match status" value="1"/>
</dbReference>
<dbReference type="AlphaFoldDB" id="W5NC42"/>
<dbReference type="Gene3D" id="2.40.50.140">
    <property type="entry name" value="Nucleic acid-binding proteins"/>
    <property type="match status" value="2"/>
</dbReference>
<dbReference type="PANTHER" id="PTHR14944">
    <property type="entry name" value="RPA-RELATED PROTEIN RADX"/>
    <property type="match status" value="1"/>
</dbReference>
<evidence type="ECO:0000256" key="1">
    <source>
        <dbReference type="SAM" id="MobiDB-lite"/>
    </source>
</evidence>
<dbReference type="eggNOG" id="ENOG502QSE7">
    <property type="taxonomic scope" value="Eukaryota"/>
</dbReference>
<dbReference type="OMA" id="TGCHKGQ"/>
<dbReference type="InterPro" id="IPR040893">
    <property type="entry name" value="RADX"/>
</dbReference>
<sequence>MVPEVGDSSSSSAVAQRSPIWVAFDKLVASTALRQENDNAEFVAVVAVQRYLTEPKVSSNNNQFPHSYCFDVTVTDGVCRAKCHLAHDLNHLVHKNKLRTGIEIRITKCSFVYDERRLGQGSVCIEQVEFGSQNSNILYVTNDVFSLPVWSKQGVMNLTVLQNDAPLKFGRKHYLPLWNNEDPYGELWIPYVPPRDVMVDVSKVISLSELESCTRCPNLPLLVRIMHKSKLRFYGKPETKLDVPYQAYFEVADQSGMMSLVLWNSLCPEWYQRMKLGTVLFLQSYGLKQSYQWRTRPTPGDSQLQRFTSVEISLNPRDPAAIINIIPPKDVLEQWKLPDVSYHFITRSELDGLPHNHTCDVIGLVTFVGRCERIKTKGAPDQEKYWTYRWVHAMDGTSDTPFILEIFSTSQPEIFSRIQPMTFLVCTQMRVCRDASHSVPYLTSSNETQIFITGCHKGQPYTSNPQVKSFIQWTKTQTDAGALKRSVIGGHYYFPPAPPVFTQTITDGTAQVPVVATKELKKEMDSLQYREHKRLAIQGLITAVEYVVWPEKESGTSEQVSGNRKADMEIGFPCLTTYSSFILVSAEQRNTTITFKTFKTLNSRILRVIEAQESGQISEELEESADSEPEQDSEPQERDTEAHGADHLNRNTLERLKLEKDPSCSWESTAWSDLKGQLQEHFSFDFLHPESIPRKFDCENKEFLLQYNNLHPEKWIPEVFSVEQDINQYTPVVHNGYYKVTILGINHQTAINALFLPVMSPEDPRSVGLPNDPHDNTLFSFLTTGFVCPEHSTDSVGTQPVFLAPGEIIQNSAASLDNLHVICLLDFYNLGDQKTEVFINKVYKMTDAVLV</sequence>
<name>W5NC42_LEPOC</name>
<feature type="compositionally biased region" description="Basic and acidic residues" evidence="1">
    <location>
        <begin position="635"/>
        <end position="652"/>
    </location>
</feature>